<proteinExistence type="predicted"/>
<dbReference type="EMBL" id="UZAD01007873">
    <property type="protein sequence ID" value="VDN88417.1"/>
    <property type="molecule type" value="Genomic_DNA"/>
</dbReference>
<dbReference type="STRING" id="6280.A0A0N4TGD0"/>
<gene>
    <name evidence="1" type="ORF">BPAG_LOCUS7231</name>
</gene>
<evidence type="ECO:0000313" key="3">
    <source>
        <dbReference type="WBParaSite" id="BPAG_0000726801-mRNA-1"/>
    </source>
</evidence>
<dbReference type="SUPFAM" id="SSF48452">
    <property type="entry name" value="TPR-like"/>
    <property type="match status" value="1"/>
</dbReference>
<sequence>MDVDIVSAIDALLEHGQWEKALEIAHQQKHQPLLDKYVALYATELIKQMKYDEALITFEKYGASSNSNNFNIYQRLIEEVSENFQFFLMKINFV</sequence>
<protein>
    <submittedName>
        <fullName evidence="3">TPR_REGION domain-containing protein</fullName>
    </submittedName>
</protein>
<dbReference type="Proteomes" id="UP000278627">
    <property type="component" value="Unassembled WGS sequence"/>
</dbReference>
<keyword evidence="2" id="KW-1185">Reference proteome</keyword>
<organism evidence="3">
    <name type="scientific">Brugia pahangi</name>
    <name type="common">Filarial nematode worm</name>
    <dbReference type="NCBI Taxonomy" id="6280"/>
    <lineage>
        <taxon>Eukaryota</taxon>
        <taxon>Metazoa</taxon>
        <taxon>Ecdysozoa</taxon>
        <taxon>Nematoda</taxon>
        <taxon>Chromadorea</taxon>
        <taxon>Rhabditida</taxon>
        <taxon>Spirurina</taxon>
        <taxon>Spiruromorpha</taxon>
        <taxon>Filarioidea</taxon>
        <taxon>Onchocercidae</taxon>
        <taxon>Brugia</taxon>
    </lineage>
</organism>
<name>A0A0N4TGD0_BRUPA</name>
<reference evidence="3" key="1">
    <citation type="submission" date="2017-02" db="UniProtKB">
        <authorList>
            <consortium name="WormBaseParasite"/>
        </authorList>
    </citation>
    <scope>IDENTIFICATION</scope>
</reference>
<dbReference type="InterPro" id="IPR011990">
    <property type="entry name" value="TPR-like_helical_dom_sf"/>
</dbReference>
<dbReference type="WBParaSite" id="BPAG_0000726801-mRNA-1">
    <property type="protein sequence ID" value="BPAG_0000726801-mRNA-1"/>
    <property type="gene ID" value="BPAG_0000726801"/>
</dbReference>
<evidence type="ECO:0000313" key="1">
    <source>
        <dbReference type="EMBL" id="VDN88417.1"/>
    </source>
</evidence>
<reference evidence="1 2" key="2">
    <citation type="submission" date="2018-11" db="EMBL/GenBank/DDBJ databases">
        <authorList>
            <consortium name="Pathogen Informatics"/>
        </authorList>
    </citation>
    <scope>NUCLEOTIDE SEQUENCE [LARGE SCALE GENOMIC DNA]</scope>
</reference>
<accession>A0A0N4TGD0</accession>
<evidence type="ECO:0000313" key="2">
    <source>
        <dbReference type="Proteomes" id="UP000278627"/>
    </source>
</evidence>
<dbReference type="AlphaFoldDB" id="A0A0N4TGD0"/>